<dbReference type="InterPro" id="IPR039753">
    <property type="entry name" value="RG7MT1"/>
</dbReference>
<dbReference type="PANTHER" id="PTHR12189:SF2">
    <property type="entry name" value="MRNA CAP GUANINE-N7 METHYLTRANSFERASE"/>
    <property type="match status" value="1"/>
</dbReference>
<evidence type="ECO:0000256" key="5">
    <source>
        <dbReference type="ARBA" id="ARBA00022884"/>
    </source>
</evidence>
<evidence type="ECO:0000259" key="8">
    <source>
        <dbReference type="PROSITE" id="PS51562"/>
    </source>
</evidence>
<feature type="domain" description="MRNA cap 0 methyltransferase" evidence="8">
    <location>
        <begin position="1"/>
        <end position="253"/>
    </location>
</feature>
<dbReference type="GO" id="GO:0004482">
    <property type="term" value="F:mRNA 5'-cap (guanine-N7-)-methyltransferase activity"/>
    <property type="evidence" value="ECO:0007669"/>
    <property type="project" value="UniProtKB-EC"/>
</dbReference>
<dbReference type="InterPro" id="IPR029063">
    <property type="entry name" value="SAM-dependent_MTases_sf"/>
</dbReference>
<organism evidence="9 10">
    <name type="scientific">Panagrolaimus davidi</name>
    <dbReference type="NCBI Taxonomy" id="227884"/>
    <lineage>
        <taxon>Eukaryota</taxon>
        <taxon>Metazoa</taxon>
        <taxon>Ecdysozoa</taxon>
        <taxon>Nematoda</taxon>
        <taxon>Chromadorea</taxon>
        <taxon>Rhabditida</taxon>
        <taxon>Tylenchina</taxon>
        <taxon>Panagrolaimomorpha</taxon>
        <taxon>Panagrolaimoidea</taxon>
        <taxon>Panagrolaimidae</taxon>
        <taxon>Panagrolaimus</taxon>
    </lineage>
</organism>
<dbReference type="EC" id="2.1.1.56" evidence="1"/>
<evidence type="ECO:0000256" key="4">
    <source>
        <dbReference type="ARBA" id="ARBA00022691"/>
    </source>
</evidence>
<evidence type="ECO:0000256" key="3">
    <source>
        <dbReference type="ARBA" id="ARBA00022679"/>
    </source>
</evidence>
<keyword evidence="2" id="KW-0489">Methyltransferase</keyword>
<evidence type="ECO:0000313" key="10">
    <source>
        <dbReference type="WBParaSite" id="PDA_v2.g1947.t1"/>
    </source>
</evidence>
<evidence type="ECO:0000256" key="2">
    <source>
        <dbReference type="ARBA" id="ARBA00022603"/>
    </source>
</evidence>
<name>A0A914PLV3_9BILA</name>
<keyword evidence="6" id="KW-0507">mRNA processing</keyword>
<dbReference type="GO" id="GO:0003723">
    <property type="term" value="F:RNA binding"/>
    <property type="evidence" value="ECO:0007669"/>
    <property type="project" value="UniProtKB-KW"/>
</dbReference>
<comment type="catalytic activity">
    <reaction evidence="7">
        <text>a 5'-end (5'-triphosphoguanosine)-ribonucleoside in mRNA + S-adenosyl-L-methionine = a 5'-end (N(7)-methyl 5'-triphosphoguanosine)-ribonucleoside in mRNA + S-adenosyl-L-homocysteine</text>
        <dbReference type="Rhea" id="RHEA:67008"/>
        <dbReference type="Rhea" id="RHEA-COMP:17166"/>
        <dbReference type="Rhea" id="RHEA-COMP:17167"/>
        <dbReference type="ChEBI" id="CHEBI:57856"/>
        <dbReference type="ChEBI" id="CHEBI:59789"/>
        <dbReference type="ChEBI" id="CHEBI:156461"/>
        <dbReference type="ChEBI" id="CHEBI:167617"/>
        <dbReference type="EC" id="2.1.1.56"/>
    </reaction>
</comment>
<accession>A0A914PLV3</accession>
<dbReference type="AlphaFoldDB" id="A0A914PLV3"/>
<dbReference type="Proteomes" id="UP000887578">
    <property type="component" value="Unplaced"/>
</dbReference>
<keyword evidence="4" id="KW-0949">S-adenosyl-L-methionine</keyword>
<dbReference type="SUPFAM" id="SSF53335">
    <property type="entry name" value="S-adenosyl-L-methionine-dependent methyltransferases"/>
    <property type="match status" value="1"/>
</dbReference>
<evidence type="ECO:0000256" key="1">
    <source>
        <dbReference type="ARBA" id="ARBA00011926"/>
    </source>
</evidence>
<keyword evidence="3" id="KW-0808">Transferase</keyword>
<protein>
    <recommendedName>
        <fullName evidence="1">mRNA (guanine-N(7))-methyltransferase</fullName>
        <ecNumber evidence="1">2.1.1.56</ecNumber>
    </recommendedName>
</protein>
<keyword evidence="5" id="KW-0694">RNA-binding</keyword>
<dbReference type="PANTHER" id="PTHR12189">
    <property type="entry name" value="MRNA GUANINE-7- METHYLTRANSFERASE"/>
    <property type="match status" value="1"/>
</dbReference>
<evidence type="ECO:0000256" key="6">
    <source>
        <dbReference type="ARBA" id="ARBA00023042"/>
    </source>
</evidence>
<dbReference type="WBParaSite" id="PDA_v2.g1947.t1">
    <property type="protein sequence ID" value="PDA_v2.g1947.t1"/>
    <property type="gene ID" value="PDA_v2.g1947"/>
</dbReference>
<proteinExistence type="predicted"/>
<keyword evidence="9" id="KW-1185">Reference proteome</keyword>
<dbReference type="Gene3D" id="3.40.50.150">
    <property type="entry name" value="Vaccinia Virus protein VP39"/>
    <property type="match status" value="1"/>
</dbReference>
<dbReference type="InterPro" id="IPR004971">
    <property type="entry name" value="mRNA_G-N7_MeTrfase_dom"/>
</dbReference>
<dbReference type="PROSITE" id="PS51562">
    <property type="entry name" value="RNA_CAP0_MT"/>
    <property type="match status" value="1"/>
</dbReference>
<dbReference type="Pfam" id="PF03291">
    <property type="entry name" value="mRNA_G-N7_MeTrfase"/>
    <property type="match status" value="1"/>
</dbReference>
<evidence type="ECO:0000313" key="9">
    <source>
        <dbReference type="Proteomes" id="UP000887578"/>
    </source>
</evidence>
<evidence type="ECO:0000256" key="7">
    <source>
        <dbReference type="ARBA" id="ARBA00044712"/>
    </source>
</evidence>
<dbReference type="GO" id="GO:0005634">
    <property type="term" value="C:nucleus"/>
    <property type="evidence" value="ECO:0007669"/>
    <property type="project" value="TreeGrafter"/>
</dbReference>
<keyword evidence="6" id="KW-0506">mRNA capping</keyword>
<sequence>MRNRPQNHAQFGAHFITMDCKEENLFDKLPHDTMLFDIVSCQFALHYAFRSEKALRQMLYNISAGLRKGGYFIGTLPDAERIVHLLRKTTDGKFRNDVLSIEYIDKTSNWSTLQPPLFGAKIYFSLDERVNCPEFLAYFPLLEEVCKDFDLELVSCKNFSDAIQSYDKNDQRNLMTRMKALEEYPFEEDRLNHMRETLSGAQKFSSEYAHVERKRHEMASSGDRRNNNGCLGTLSKSEWEVVAIYQTFIFRKI</sequence>
<reference evidence="10" key="1">
    <citation type="submission" date="2022-11" db="UniProtKB">
        <authorList>
            <consortium name="WormBaseParasite"/>
        </authorList>
    </citation>
    <scope>IDENTIFICATION</scope>
</reference>